<feature type="domain" description="Aldehyde dehydrogenase" evidence="5">
    <location>
        <begin position="20"/>
        <end position="481"/>
    </location>
</feature>
<dbReference type="PROSITE" id="PS00687">
    <property type="entry name" value="ALDEHYDE_DEHYDR_GLU"/>
    <property type="match status" value="1"/>
</dbReference>
<evidence type="ECO:0000256" key="3">
    <source>
        <dbReference type="PROSITE-ProRule" id="PRU10007"/>
    </source>
</evidence>
<evidence type="ECO:0000256" key="1">
    <source>
        <dbReference type="ARBA" id="ARBA00009986"/>
    </source>
</evidence>
<evidence type="ECO:0000313" key="6">
    <source>
        <dbReference type="EMBL" id="MCJ1961602.1"/>
    </source>
</evidence>
<accession>A0ABT0AEJ5</accession>
<dbReference type="Gene3D" id="3.40.309.10">
    <property type="entry name" value="Aldehyde Dehydrogenase, Chain A, domain 2"/>
    <property type="match status" value="1"/>
</dbReference>
<gene>
    <name evidence="6" type="ORF">MTR65_12980</name>
</gene>
<dbReference type="Proteomes" id="UP001162802">
    <property type="component" value="Unassembled WGS sequence"/>
</dbReference>
<comment type="caution">
    <text evidence="6">The sequence shown here is derived from an EMBL/GenBank/DDBJ whole genome shotgun (WGS) entry which is preliminary data.</text>
</comment>
<dbReference type="RefSeq" id="WP_243800864.1">
    <property type="nucleotide sequence ID" value="NZ_JALHAT010000023.1"/>
</dbReference>
<dbReference type="Pfam" id="PF00171">
    <property type="entry name" value="Aldedh"/>
    <property type="match status" value="1"/>
</dbReference>
<dbReference type="CDD" id="cd07139">
    <property type="entry name" value="ALDH_AldA-Rv0768"/>
    <property type="match status" value="1"/>
</dbReference>
<evidence type="ECO:0000256" key="2">
    <source>
        <dbReference type="ARBA" id="ARBA00023002"/>
    </source>
</evidence>
<reference evidence="6" key="1">
    <citation type="submission" date="2022-03" db="EMBL/GenBank/DDBJ databases">
        <title>Identification of a novel bacterium isolated from mangrove sediments.</title>
        <authorList>
            <person name="Pan X."/>
        </authorList>
    </citation>
    <scope>NUCLEOTIDE SEQUENCE</scope>
    <source>
        <strain evidence="6">B2637</strain>
    </source>
</reference>
<keyword evidence="2 4" id="KW-0560">Oxidoreductase</keyword>
<dbReference type="InterPro" id="IPR016163">
    <property type="entry name" value="Ald_DH_C"/>
</dbReference>
<dbReference type="EMBL" id="JALHAT010000023">
    <property type="protein sequence ID" value="MCJ1961602.1"/>
    <property type="molecule type" value="Genomic_DNA"/>
</dbReference>
<organism evidence="6 7">
    <name type="scientific">Novosphingobium mangrovi</name>
    <name type="common">ex Hu et al. 2023</name>
    <dbReference type="NCBI Taxonomy" id="2930094"/>
    <lineage>
        <taxon>Bacteria</taxon>
        <taxon>Pseudomonadati</taxon>
        <taxon>Pseudomonadota</taxon>
        <taxon>Alphaproteobacteria</taxon>
        <taxon>Sphingomonadales</taxon>
        <taxon>Sphingomonadaceae</taxon>
        <taxon>Novosphingobium</taxon>
    </lineage>
</organism>
<protein>
    <submittedName>
        <fullName evidence="6">Aldehyde dehydrogenase</fullName>
    </submittedName>
</protein>
<evidence type="ECO:0000256" key="4">
    <source>
        <dbReference type="RuleBase" id="RU003345"/>
    </source>
</evidence>
<dbReference type="Gene3D" id="3.40.605.10">
    <property type="entry name" value="Aldehyde Dehydrogenase, Chain A, domain 1"/>
    <property type="match status" value="1"/>
</dbReference>
<dbReference type="InterPro" id="IPR015590">
    <property type="entry name" value="Aldehyde_DH_dom"/>
</dbReference>
<dbReference type="PANTHER" id="PTHR42804:SF1">
    <property type="entry name" value="ALDEHYDE DEHYDROGENASE-RELATED"/>
    <property type="match status" value="1"/>
</dbReference>
<dbReference type="PANTHER" id="PTHR42804">
    <property type="entry name" value="ALDEHYDE DEHYDROGENASE"/>
    <property type="match status" value="1"/>
</dbReference>
<feature type="active site" evidence="3">
    <location>
        <position position="258"/>
    </location>
</feature>
<dbReference type="InterPro" id="IPR029510">
    <property type="entry name" value="Ald_DH_CS_GLU"/>
</dbReference>
<evidence type="ECO:0000259" key="5">
    <source>
        <dbReference type="Pfam" id="PF00171"/>
    </source>
</evidence>
<sequence>MSEHTLTLRHPDRLFIGGEWVAPSTGRTIPVIASHDESTVYTVAEGVEADIERAVAAARTAFDEGPWPRLSHAERADWMRRIADAFEARSREFALTWTLESGVLFSAACERIGGAMARPFRIYADYAESFAWRERHRHISGMEAQLVREPVGTVAAIVPWNGPGPLMAQKCAPALIAGCTVVVKPSPEAPGAAYLFAEICEDIGLPAGVINVVMADRAASEALVRHPGIDKITFTGSTGAGRAIASASGERIARFTLELGGKSPAVVLDDYDLDAAAQTIAAGCSFLTGQVCHSLTRVIVHKERHDAMVAALAKAVGALKVGDPFDPASTVGPLATQRQREAVEGFIARAVEEGAQLAVGGTRPEGLDTGFYVTPTVFGNVRNDSTLGRQEVFGPVLAVIPAENEAHAIQLANDTIYGLNASVFTHDPEAFGRVAAQIRAGTVGHNASRTDATISFGGFKQSGLGREGGIEGLMSFIESKLIVLDRPYVD</sequence>
<comment type="similarity">
    <text evidence="1 4">Belongs to the aldehyde dehydrogenase family.</text>
</comment>
<dbReference type="SUPFAM" id="SSF53720">
    <property type="entry name" value="ALDH-like"/>
    <property type="match status" value="1"/>
</dbReference>
<dbReference type="InterPro" id="IPR016161">
    <property type="entry name" value="Ald_DH/histidinol_DH"/>
</dbReference>
<keyword evidence="7" id="KW-1185">Reference proteome</keyword>
<name>A0ABT0AEJ5_9SPHN</name>
<proteinExistence type="inferred from homology"/>
<evidence type="ECO:0000313" key="7">
    <source>
        <dbReference type="Proteomes" id="UP001162802"/>
    </source>
</evidence>
<dbReference type="InterPro" id="IPR016162">
    <property type="entry name" value="Ald_DH_N"/>
</dbReference>